<dbReference type="AlphaFoldDB" id="A0A0K0FEN7"/>
<dbReference type="GO" id="GO:0004222">
    <property type="term" value="F:metalloendopeptidase activity"/>
    <property type="evidence" value="ECO:0007669"/>
    <property type="project" value="InterPro"/>
</dbReference>
<dbReference type="Gene3D" id="3.40.390.10">
    <property type="entry name" value="Collagenase (Catalytic Domain)"/>
    <property type="match status" value="1"/>
</dbReference>
<name>A0A0K0FEN7_STRVS</name>
<reference evidence="3" key="2">
    <citation type="submission" date="2015-08" db="UniProtKB">
        <authorList>
            <consortium name="WormBaseParasite"/>
        </authorList>
    </citation>
    <scope>IDENTIFICATION</scope>
</reference>
<dbReference type="InterPro" id="IPR000718">
    <property type="entry name" value="Peptidase_M13"/>
</dbReference>
<reference evidence="2" key="1">
    <citation type="submission" date="2014-07" db="EMBL/GenBank/DDBJ databases">
        <authorList>
            <person name="Martin A.A"/>
            <person name="De Silva N."/>
        </authorList>
    </citation>
    <scope>NUCLEOTIDE SEQUENCE</scope>
</reference>
<dbReference type="InterPro" id="IPR018497">
    <property type="entry name" value="Peptidase_M13_C"/>
</dbReference>
<dbReference type="PANTHER" id="PTHR11733">
    <property type="entry name" value="ZINC METALLOPROTEASE FAMILY M13 NEPRILYSIN-RELATED"/>
    <property type="match status" value="1"/>
</dbReference>
<dbReference type="SUPFAM" id="SSF55486">
    <property type="entry name" value="Metalloproteases ('zincins'), catalytic domain"/>
    <property type="match status" value="1"/>
</dbReference>
<feature type="domain" description="Peptidase M13 C-terminal" evidence="1">
    <location>
        <begin position="130"/>
        <end position="262"/>
    </location>
</feature>
<keyword evidence="2" id="KW-1185">Reference proteome</keyword>
<evidence type="ECO:0000259" key="1">
    <source>
        <dbReference type="Pfam" id="PF01431"/>
    </source>
</evidence>
<proteinExistence type="predicted"/>
<sequence>MMMNQMQLRQLIKCEKNKGRIDSDKHNNNSKIQDMVGRIKEEFRLIIVSCVNLFETEFTTKFDENGFFSVLLIENCYKEIEELENDSIQKVLENIESLSKVNHTENSCGYKISKAKLYLKNLIGASDNYKLIFGLDGKSTIILTPEFIENSEKKIKCFVKQYGGQKECVSKLNVNGTLRLSENIADNGELKIAHRAYTKYLHCIGGEESKVPGFEKFNNELLFFISFGRTFCEYKSKENFKDQIKTDSHTPAEIRISVALTN</sequence>
<evidence type="ECO:0000313" key="3">
    <source>
        <dbReference type="WBParaSite" id="SVE_0732200.1"/>
    </source>
</evidence>
<dbReference type="GO" id="GO:0016485">
    <property type="term" value="P:protein processing"/>
    <property type="evidence" value="ECO:0007669"/>
    <property type="project" value="TreeGrafter"/>
</dbReference>
<dbReference type="PROSITE" id="PS51885">
    <property type="entry name" value="NEPRILYSIN"/>
    <property type="match status" value="1"/>
</dbReference>
<dbReference type="GO" id="GO:0005886">
    <property type="term" value="C:plasma membrane"/>
    <property type="evidence" value="ECO:0007669"/>
    <property type="project" value="TreeGrafter"/>
</dbReference>
<protein>
    <submittedName>
        <fullName evidence="3">Phosphate-regulating neutral endopeptidase (inferred by orthology to a human protein)</fullName>
    </submittedName>
</protein>
<dbReference type="WBParaSite" id="SVE_0732200.1">
    <property type="protein sequence ID" value="SVE_0732200.1"/>
    <property type="gene ID" value="SVE_0732200"/>
</dbReference>
<dbReference type="Pfam" id="PF01431">
    <property type="entry name" value="Peptidase_M13"/>
    <property type="match status" value="1"/>
</dbReference>
<dbReference type="PANTHER" id="PTHR11733:SF133">
    <property type="entry name" value="PHOSPHATE-REGULATING NEUTRAL ENDOPEPTIDASE PHEX"/>
    <property type="match status" value="1"/>
</dbReference>
<organism evidence="2 3">
    <name type="scientific">Strongyloides venezuelensis</name>
    <name type="common">Threadworm</name>
    <dbReference type="NCBI Taxonomy" id="75913"/>
    <lineage>
        <taxon>Eukaryota</taxon>
        <taxon>Metazoa</taxon>
        <taxon>Ecdysozoa</taxon>
        <taxon>Nematoda</taxon>
        <taxon>Chromadorea</taxon>
        <taxon>Rhabditida</taxon>
        <taxon>Tylenchina</taxon>
        <taxon>Panagrolaimomorpha</taxon>
        <taxon>Strongyloidoidea</taxon>
        <taxon>Strongyloididae</taxon>
        <taxon>Strongyloides</taxon>
    </lineage>
</organism>
<dbReference type="Proteomes" id="UP000035680">
    <property type="component" value="Unassembled WGS sequence"/>
</dbReference>
<accession>A0A0K0FEN7</accession>
<evidence type="ECO:0000313" key="2">
    <source>
        <dbReference type="Proteomes" id="UP000035680"/>
    </source>
</evidence>
<dbReference type="InterPro" id="IPR024079">
    <property type="entry name" value="MetalloPept_cat_dom_sf"/>
</dbReference>